<protein>
    <submittedName>
        <fullName evidence="2">Cadherin-related tumor suppressor</fullName>
    </submittedName>
</protein>
<feature type="transmembrane region" description="Helical" evidence="1">
    <location>
        <begin position="267"/>
        <end position="292"/>
    </location>
</feature>
<dbReference type="SUPFAM" id="SSF49899">
    <property type="entry name" value="Concanavalin A-like lectins/glucanases"/>
    <property type="match status" value="1"/>
</dbReference>
<keyword evidence="3" id="KW-1185">Reference proteome</keyword>
<keyword evidence="1" id="KW-0472">Membrane</keyword>
<dbReference type="InterPro" id="IPR013320">
    <property type="entry name" value="ConA-like_dom_sf"/>
</dbReference>
<reference evidence="2 3" key="1">
    <citation type="submission" date="2021-06" db="EMBL/GenBank/DDBJ databases">
        <title>Caerostris extrusa draft genome.</title>
        <authorList>
            <person name="Kono N."/>
            <person name="Arakawa K."/>
        </authorList>
    </citation>
    <scope>NUCLEOTIDE SEQUENCE [LARGE SCALE GENOMIC DNA]</scope>
</reference>
<dbReference type="Proteomes" id="UP001054945">
    <property type="component" value="Unassembled WGS sequence"/>
</dbReference>
<evidence type="ECO:0000256" key="1">
    <source>
        <dbReference type="SAM" id="Phobius"/>
    </source>
</evidence>
<organism evidence="2 3">
    <name type="scientific">Caerostris extrusa</name>
    <name type="common">Bark spider</name>
    <name type="synonym">Caerostris bankana</name>
    <dbReference type="NCBI Taxonomy" id="172846"/>
    <lineage>
        <taxon>Eukaryota</taxon>
        <taxon>Metazoa</taxon>
        <taxon>Ecdysozoa</taxon>
        <taxon>Arthropoda</taxon>
        <taxon>Chelicerata</taxon>
        <taxon>Arachnida</taxon>
        <taxon>Araneae</taxon>
        <taxon>Araneomorphae</taxon>
        <taxon>Entelegynae</taxon>
        <taxon>Araneoidea</taxon>
        <taxon>Araneidae</taxon>
        <taxon>Caerostris</taxon>
    </lineage>
</organism>
<dbReference type="AlphaFoldDB" id="A0AAV4TRJ1"/>
<evidence type="ECO:0000313" key="2">
    <source>
        <dbReference type="EMBL" id="GIY47450.1"/>
    </source>
</evidence>
<proteinExistence type="predicted"/>
<comment type="caution">
    <text evidence="2">The sequence shown here is derived from an EMBL/GenBank/DDBJ whole genome shotgun (WGS) entry which is preliminary data.</text>
</comment>
<gene>
    <name evidence="2" type="primary">ft</name>
    <name evidence="2" type="ORF">CEXT_339201</name>
</gene>
<evidence type="ECO:0000313" key="3">
    <source>
        <dbReference type="Proteomes" id="UP001054945"/>
    </source>
</evidence>
<sequence>MSSVSVVHCNENGDTCEECLLGNSTCSKSASGHTGTLNFSGNLMMVGGVPTVDPILERPGQSALVTSTCGRVRGEGSCGACGEGGACVNDWFSTSCICETGTVATSCAEAKKPFGIGGGSFVELIPQEKHRRTLLLGKDASSKTISFYLRSQSQNGIIMFSGTDDEHTILQIVKGKLVYSSRMNSKQTLHDFLDPYVPSITIGGQWEQLTGDGQFNDVSGCVKVIVINNEVQQQNSSGYFKLYHHGNPDSLCQSEALGIDNVTTDPLSIGVILVIVFFVILLVVILVSFLVFRRRKLKRDKGPGQTKQNGSGAFLASAPGETHRGHPFAQTPLPPRTSSGTTCLRTLCQKRSKSASTTSALRDQISLSGRFTISLRPHFESKILLPQPRKDAK</sequence>
<accession>A0AAV4TRJ1</accession>
<dbReference type="Gene3D" id="2.60.120.200">
    <property type="match status" value="1"/>
</dbReference>
<name>A0AAV4TRJ1_CAEEX</name>
<keyword evidence="1" id="KW-1133">Transmembrane helix</keyword>
<dbReference type="EMBL" id="BPLR01011583">
    <property type="protein sequence ID" value="GIY47450.1"/>
    <property type="molecule type" value="Genomic_DNA"/>
</dbReference>
<keyword evidence="1" id="KW-0812">Transmembrane</keyword>